<sequence>MDQLVHALKTPIAVFPTKRVRWPRNGATFFRFSLERLYRRKSGGIAAMPDLPAAEE</sequence>
<name>A0A8I1GG28_9HYPH</name>
<proteinExistence type="predicted"/>
<protein>
    <submittedName>
        <fullName evidence="1">Uncharacterized protein</fullName>
    </submittedName>
</protein>
<dbReference type="Proteomes" id="UP000623250">
    <property type="component" value="Unassembled WGS sequence"/>
</dbReference>
<comment type="caution">
    <text evidence="1">The sequence shown here is derived from an EMBL/GenBank/DDBJ whole genome shotgun (WGS) entry which is preliminary data.</text>
</comment>
<organism evidence="1 2">
    <name type="scientific">Rhodomicrobium udaipurense</name>
    <dbReference type="NCBI Taxonomy" id="1202716"/>
    <lineage>
        <taxon>Bacteria</taxon>
        <taxon>Pseudomonadati</taxon>
        <taxon>Pseudomonadota</taxon>
        <taxon>Alphaproteobacteria</taxon>
        <taxon>Hyphomicrobiales</taxon>
        <taxon>Hyphomicrobiaceae</taxon>
        <taxon>Rhodomicrobium</taxon>
    </lineage>
</organism>
<keyword evidence="2" id="KW-1185">Reference proteome</keyword>
<gene>
    <name evidence="1" type="ORF">JDN41_10725</name>
</gene>
<dbReference type="RefSeq" id="WP_155955217.1">
    <property type="nucleotide sequence ID" value="NZ_JAEMUK010000026.1"/>
</dbReference>
<accession>A0A8I1GG28</accession>
<dbReference type="EMBL" id="JAEMUK010000026">
    <property type="protein sequence ID" value="MBJ7544028.1"/>
    <property type="molecule type" value="Genomic_DNA"/>
</dbReference>
<dbReference type="AlphaFoldDB" id="A0A8I1GG28"/>
<evidence type="ECO:0000313" key="2">
    <source>
        <dbReference type="Proteomes" id="UP000623250"/>
    </source>
</evidence>
<evidence type="ECO:0000313" key="1">
    <source>
        <dbReference type="EMBL" id="MBJ7544028.1"/>
    </source>
</evidence>
<reference evidence="1 2" key="1">
    <citation type="submission" date="2020-12" db="EMBL/GenBank/DDBJ databases">
        <title>Revised draft genomes of Rhodomicrobium vannielii ATCC 17100 and Rhodomicrobium udaipurense JA643.</title>
        <authorList>
            <person name="Conners E.M."/>
            <person name="Davenport E.J."/>
            <person name="Bose A."/>
        </authorList>
    </citation>
    <scope>NUCLEOTIDE SEQUENCE [LARGE SCALE GENOMIC DNA]</scope>
    <source>
        <strain evidence="1 2">JA643</strain>
    </source>
</reference>